<reference evidence="2 3" key="1">
    <citation type="submission" date="2016-10" db="EMBL/GenBank/DDBJ databases">
        <authorList>
            <person name="de Groot N.N."/>
        </authorList>
    </citation>
    <scope>NUCLEOTIDE SEQUENCE [LARGE SCALE GENOMIC DNA]</scope>
    <source>
        <strain evidence="2 3">DSM 21800</strain>
    </source>
</reference>
<dbReference type="PROSITE" id="PS51186">
    <property type="entry name" value="GNAT"/>
    <property type="match status" value="1"/>
</dbReference>
<dbReference type="RefSeq" id="WP_091528957.1">
    <property type="nucleotide sequence ID" value="NZ_LT629772.1"/>
</dbReference>
<sequence>MGAVLIRPAATDDLERIAAIYAPYVTDTVITFEIEVPSAQEWRQRFAAITESGLPFLVATLDDQVVGFAYAGPYRSRPAYRQTAEDSIYLAPESRGLGIGGRLLDELIVRTRAVGIRELVAVIADADNPASPALHARRGFVEVGRLTGVGHKHDRWVDTLLMQLSLGVR</sequence>
<dbReference type="Gene3D" id="3.40.630.30">
    <property type="match status" value="1"/>
</dbReference>
<evidence type="ECO:0000313" key="2">
    <source>
        <dbReference type="EMBL" id="SDT32161.1"/>
    </source>
</evidence>
<dbReference type="CDD" id="cd04301">
    <property type="entry name" value="NAT_SF"/>
    <property type="match status" value="1"/>
</dbReference>
<dbReference type="GO" id="GO:0016747">
    <property type="term" value="F:acyltransferase activity, transferring groups other than amino-acyl groups"/>
    <property type="evidence" value="ECO:0007669"/>
    <property type="project" value="InterPro"/>
</dbReference>
<organism evidence="2 3">
    <name type="scientific">Microlunatus soli</name>
    <dbReference type="NCBI Taxonomy" id="630515"/>
    <lineage>
        <taxon>Bacteria</taxon>
        <taxon>Bacillati</taxon>
        <taxon>Actinomycetota</taxon>
        <taxon>Actinomycetes</taxon>
        <taxon>Propionibacteriales</taxon>
        <taxon>Propionibacteriaceae</taxon>
        <taxon>Microlunatus</taxon>
    </lineage>
</organism>
<keyword evidence="3" id="KW-1185">Reference proteome</keyword>
<dbReference type="STRING" id="630515.SAMN04489812_5174"/>
<keyword evidence="2" id="KW-0808">Transferase</keyword>
<dbReference type="InterPro" id="IPR016181">
    <property type="entry name" value="Acyl_CoA_acyltransferase"/>
</dbReference>
<dbReference type="EMBL" id="LT629772">
    <property type="protein sequence ID" value="SDT32161.1"/>
    <property type="molecule type" value="Genomic_DNA"/>
</dbReference>
<feature type="domain" description="N-acetyltransferase" evidence="1">
    <location>
        <begin position="4"/>
        <end position="167"/>
    </location>
</feature>
<dbReference type="AlphaFoldDB" id="A0A1H1ZEE2"/>
<dbReference type="InterPro" id="IPR000182">
    <property type="entry name" value="GNAT_dom"/>
</dbReference>
<dbReference type="Proteomes" id="UP000199103">
    <property type="component" value="Chromosome I"/>
</dbReference>
<dbReference type="PANTHER" id="PTHR43072">
    <property type="entry name" value="N-ACETYLTRANSFERASE"/>
    <property type="match status" value="1"/>
</dbReference>
<dbReference type="Pfam" id="PF00583">
    <property type="entry name" value="Acetyltransf_1"/>
    <property type="match status" value="1"/>
</dbReference>
<evidence type="ECO:0000259" key="1">
    <source>
        <dbReference type="PROSITE" id="PS51186"/>
    </source>
</evidence>
<name>A0A1H1ZEE2_9ACTN</name>
<proteinExistence type="predicted"/>
<dbReference type="SUPFAM" id="SSF55729">
    <property type="entry name" value="Acyl-CoA N-acyltransferases (Nat)"/>
    <property type="match status" value="1"/>
</dbReference>
<protein>
    <submittedName>
        <fullName evidence="2">Phosphinothricin acetyltransferase</fullName>
    </submittedName>
</protein>
<gene>
    <name evidence="2" type="ORF">SAMN04489812_5174</name>
</gene>
<accession>A0A1H1ZEE2</accession>
<dbReference type="OrthoDB" id="3173333at2"/>
<evidence type="ECO:0000313" key="3">
    <source>
        <dbReference type="Proteomes" id="UP000199103"/>
    </source>
</evidence>
<dbReference type="PANTHER" id="PTHR43072:SF8">
    <property type="entry name" value="ACYLTRANSFERASE FABY-RELATED"/>
    <property type="match status" value="1"/>
</dbReference>